<comment type="caution">
    <text evidence="4">The sequence shown here is derived from an EMBL/GenBank/DDBJ whole genome shotgun (WGS) entry which is preliminary data.</text>
</comment>
<evidence type="ECO:0000313" key="5">
    <source>
        <dbReference type="Proteomes" id="UP000481153"/>
    </source>
</evidence>
<dbReference type="Proteomes" id="UP000481153">
    <property type="component" value="Unassembled WGS sequence"/>
</dbReference>
<feature type="transmembrane region" description="Helical" evidence="2">
    <location>
        <begin position="683"/>
        <end position="712"/>
    </location>
</feature>
<feature type="compositionally biased region" description="Low complexity" evidence="1">
    <location>
        <begin position="628"/>
        <end position="642"/>
    </location>
</feature>
<dbReference type="AlphaFoldDB" id="A0A6G0WQQ1"/>
<evidence type="ECO:0000256" key="2">
    <source>
        <dbReference type="SAM" id="Phobius"/>
    </source>
</evidence>
<feature type="region of interest" description="Disordered" evidence="1">
    <location>
        <begin position="628"/>
        <end position="651"/>
    </location>
</feature>
<proteinExistence type="predicted"/>
<keyword evidence="2" id="KW-1133">Transmembrane helix</keyword>
<protein>
    <recommendedName>
        <fullName evidence="3">Reverse transcriptase Ty1/copia-type domain-containing protein</fullName>
    </recommendedName>
</protein>
<feature type="domain" description="Reverse transcriptase Ty1/copia-type" evidence="3">
    <location>
        <begin position="172"/>
        <end position="424"/>
    </location>
</feature>
<reference evidence="4 5" key="1">
    <citation type="submission" date="2019-07" db="EMBL/GenBank/DDBJ databases">
        <title>Genomics analysis of Aphanomyces spp. identifies a new class of oomycete effector associated with host adaptation.</title>
        <authorList>
            <person name="Gaulin E."/>
        </authorList>
    </citation>
    <scope>NUCLEOTIDE SEQUENCE [LARGE SCALE GENOMIC DNA]</scope>
    <source>
        <strain evidence="4 5">ATCC 201684</strain>
    </source>
</reference>
<evidence type="ECO:0000259" key="3">
    <source>
        <dbReference type="Pfam" id="PF07727"/>
    </source>
</evidence>
<keyword evidence="2" id="KW-0472">Membrane</keyword>
<evidence type="ECO:0000256" key="1">
    <source>
        <dbReference type="SAM" id="MobiDB-lite"/>
    </source>
</evidence>
<name>A0A6G0WQQ1_9STRA</name>
<accession>A0A6G0WQQ1</accession>
<keyword evidence="5" id="KW-1185">Reference proteome</keyword>
<dbReference type="Pfam" id="PF07727">
    <property type="entry name" value="RVT_2"/>
    <property type="match status" value="1"/>
</dbReference>
<dbReference type="VEuPathDB" id="FungiDB:AeMF1_018422"/>
<gene>
    <name evidence="4" type="ORF">Ae201684_012659</name>
</gene>
<dbReference type="EMBL" id="VJMJ01000161">
    <property type="protein sequence ID" value="KAF0729768.1"/>
    <property type="molecule type" value="Genomic_DNA"/>
</dbReference>
<dbReference type="PANTHER" id="PTHR11439:SF467">
    <property type="entry name" value="INTEGRASE CATALYTIC DOMAIN-CONTAINING PROTEIN"/>
    <property type="match status" value="1"/>
</dbReference>
<sequence length="726" mass="80844">MHAYKVMDCTTGKLVVSIHVTFDELDSVASQELKRNELRKLGQNYELTFDYYSRQASQDIDFLFNGDTTMTALNEEEINALESFVQHFNLWDDDSGETNLVEAYGATSSRSPSYKPNLVGAEVELARAACYNVALPAASVPIPRSFQEAMASDEKDHWEATIRKELDSIKANGTWKYVQSPEDRKPLKTTWVFRVKEKSDGTIERFKARLVVKDFLLIKGLDYSGVFAPVMRLESLRTLLAVANAHDLPVDQMDIDTAFLNGILQDTIYIDLPEGFSVEDILDEIEAILDEIDWVGANPTAADVKRVACLLVKALSCLKQSPREWHKVLTAFSARMTNGQQAIIAIYVDDLVLVAQNDHVMADLKSAIKQRFASKDMGPIHYILGLKIIRDRKKRLIHISQPLNALNMLKRFQLDRARPAMIPLNEVLKASDSPTEDQSKSEAYAAMHARKKHFGEMKRIMRYVAGTMSHGLLYRGSELDMCGYTDSDYAANPDNRRSVSGYCTFVGKCLVSWASQTQGIVAQSTTEAEYIALAQAAKEVLFMKTLNCELGNPIKTGSIIRVDNQPAMATACNPYFVRERVQLEELKLEYVPSRDNVADFFTKPLVAAVFVPLREKLGLCLPPVSPSTPTTTTNSAHPSAHHQVGEHTQAGGHTQDVHGCVFLSFFEVIWRTCRQASGKSMHWIGIVLAVFFSFVVFLASCHAASLAGALFLPLLKSAFASGLLVC</sequence>
<dbReference type="InterPro" id="IPR013103">
    <property type="entry name" value="RVT_2"/>
</dbReference>
<keyword evidence="2" id="KW-0812">Transmembrane</keyword>
<evidence type="ECO:0000313" key="4">
    <source>
        <dbReference type="EMBL" id="KAF0729768.1"/>
    </source>
</evidence>
<organism evidence="4 5">
    <name type="scientific">Aphanomyces euteiches</name>
    <dbReference type="NCBI Taxonomy" id="100861"/>
    <lineage>
        <taxon>Eukaryota</taxon>
        <taxon>Sar</taxon>
        <taxon>Stramenopiles</taxon>
        <taxon>Oomycota</taxon>
        <taxon>Saprolegniomycetes</taxon>
        <taxon>Saprolegniales</taxon>
        <taxon>Verrucalvaceae</taxon>
        <taxon>Aphanomyces</taxon>
    </lineage>
</organism>
<dbReference type="PANTHER" id="PTHR11439">
    <property type="entry name" value="GAG-POL-RELATED RETROTRANSPOSON"/>
    <property type="match status" value="1"/>
</dbReference>
<dbReference type="CDD" id="cd09272">
    <property type="entry name" value="RNase_HI_RT_Ty1"/>
    <property type="match status" value="1"/>
</dbReference>